<evidence type="ECO:0000313" key="10">
    <source>
        <dbReference type="Proteomes" id="UP000195514"/>
    </source>
</evidence>
<accession>A0A1Y6K632</accession>
<feature type="transmembrane region" description="Helical" evidence="7">
    <location>
        <begin position="234"/>
        <end position="256"/>
    </location>
</feature>
<name>A0A1Y6K632_9CHLR</name>
<feature type="transmembrane region" description="Helical" evidence="7">
    <location>
        <begin position="368"/>
        <end position="392"/>
    </location>
</feature>
<dbReference type="GO" id="GO:0008643">
    <property type="term" value="P:carbohydrate transport"/>
    <property type="evidence" value="ECO:0007669"/>
    <property type="project" value="InterPro"/>
</dbReference>
<evidence type="ECO:0000256" key="4">
    <source>
        <dbReference type="ARBA" id="ARBA00022692"/>
    </source>
</evidence>
<proteinExistence type="predicted"/>
<feature type="transmembrane region" description="Helical" evidence="7">
    <location>
        <begin position="326"/>
        <end position="347"/>
    </location>
</feature>
<keyword evidence="10" id="KW-1185">Reference proteome</keyword>
<feature type="transmembrane region" description="Helical" evidence="7">
    <location>
        <begin position="185"/>
        <end position="206"/>
    </location>
</feature>
<feature type="domain" description="Major facilitator superfamily (MFS) profile" evidence="8">
    <location>
        <begin position="231"/>
        <end position="449"/>
    </location>
</feature>
<dbReference type="Proteomes" id="UP000195514">
    <property type="component" value="Chromosome I"/>
</dbReference>
<dbReference type="InterPro" id="IPR020846">
    <property type="entry name" value="MFS_dom"/>
</dbReference>
<dbReference type="EMBL" id="LT859958">
    <property type="protein sequence ID" value="SMX55036.1"/>
    <property type="molecule type" value="Genomic_DNA"/>
</dbReference>
<evidence type="ECO:0000256" key="7">
    <source>
        <dbReference type="SAM" id="Phobius"/>
    </source>
</evidence>
<feature type="transmembrane region" description="Helical" evidence="7">
    <location>
        <begin position="15"/>
        <end position="37"/>
    </location>
</feature>
<dbReference type="PANTHER" id="PTHR11328:SF24">
    <property type="entry name" value="MAJOR FACILITATOR SUPERFAMILY (MFS) PROFILE DOMAIN-CONTAINING PROTEIN"/>
    <property type="match status" value="1"/>
</dbReference>
<evidence type="ECO:0000256" key="2">
    <source>
        <dbReference type="ARBA" id="ARBA00022448"/>
    </source>
</evidence>
<evidence type="ECO:0000259" key="8">
    <source>
        <dbReference type="PROSITE" id="PS50850"/>
    </source>
</evidence>
<evidence type="ECO:0000256" key="5">
    <source>
        <dbReference type="ARBA" id="ARBA00022989"/>
    </source>
</evidence>
<dbReference type="KEGG" id="abat:CFX1CAM_1971"/>
<keyword evidence="6 7" id="KW-0472">Membrane</keyword>
<keyword evidence="2" id="KW-0813">Transport</keyword>
<dbReference type="RefSeq" id="WP_087862832.1">
    <property type="nucleotide sequence ID" value="NZ_LT859958.1"/>
</dbReference>
<dbReference type="InterPro" id="IPR036259">
    <property type="entry name" value="MFS_trans_sf"/>
</dbReference>
<dbReference type="InterPro" id="IPR039672">
    <property type="entry name" value="MFS_2"/>
</dbReference>
<feature type="transmembrane region" description="Helical" evidence="7">
    <location>
        <begin position="91"/>
        <end position="109"/>
    </location>
</feature>
<dbReference type="PROSITE" id="PS00872">
    <property type="entry name" value="NA_GALACTOSIDE_SYMP"/>
    <property type="match status" value="1"/>
</dbReference>
<organism evidence="9 10">
    <name type="scientific">Candidatus Brevifilum fermentans</name>
    <dbReference type="NCBI Taxonomy" id="1986204"/>
    <lineage>
        <taxon>Bacteria</taxon>
        <taxon>Bacillati</taxon>
        <taxon>Chloroflexota</taxon>
        <taxon>Anaerolineae</taxon>
        <taxon>Anaerolineales</taxon>
        <taxon>Anaerolineaceae</taxon>
        <taxon>Candidatus Brevifilum</taxon>
    </lineage>
</organism>
<dbReference type="GO" id="GO:0005886">
    <property type="term" value="C:plasma membrane"/>
    <property type="evidence" value="ECO:0007669"/>
    <property type="project" value="UniProtKB-SubCell"/>
</dbReference>
<reference evidence="10" key="1">
    <citation type="submission" date="2017-05" db="EMBL/GenBank/DDBJ databases">
        <authorList>
            <person name="Kirkegaard R."/>
            <person name="Mcilroy J S."/>
        </authorList>
    </citation>
    <scope>NUCLEOTIDE SEQUENCE [LARGE SCALE GENOMIC DNA]</scope>
</reference>
<dbReference type="GO" id="GO:0015293">
    <property type="term" value="F:symporter activity"/>
    <property type="evidence" value="ECO:0007669"/>
    <property type="project" value="InterPro"/>
</dbReference>
<feature type="transmembrane region" description="Helical" evidence="7">
    <location>
        <begin position="407"/>
        <end position="428"/>
    </location>
</feature>
<keyword evidence="5 7" id="KW-1133">Transmembrane helix</keyword>
<keyword evidence="4 7" id="KW-0812">Transmembrane</keyword>
<feature type="transmembrane region" description="Helical" evidence="7">
    <location>
        <begin position="115"/>
        <end position="137"/>
    </location>
</feature>
<dbReference type="AlphaFoldDB" id="A0A1Y6K632"/>
<feature type="transmembrane region" description="Helical" evidence="7">
    <location>
        <begin position="301"/>
        <end position="320"/>
    </location>
</feature>
<dbReference type="SUPFAM" id="SSF103473">
    <property type="entry name" value="MFS general substrate transporter"/>
    <property type="match status" value="1"/>
</dbReference>
<comment type="subcellular location">
    <subcellularLocation>
        <location evidence="1">Cell membrane</location>
        <topology evidence="1">Multi-pass membrane protein</topology>
    </subcellularLocation>
</comment>
<evidence type="ECO:0000256" key="6">
    <source>
        <dbReference type="ARBA" id="ARBA00023136"/>
    </source>
</evidence>
<sequence length="449" mass="48911">MKPKNADHLSLRYKILYSSASIGLNILSITISTWLLYFYSPPVDSGRTIFLPIGVVGAIMTIISLYDALIDPFIGHWSDNLRSKMGRRRPFILFSLPFIAISMVLLWMPPGGSTWLVAGYLTLIMLVYSSSFSLAGIPYDATMAELAENNAERISLSSWKSVFGIIGVMAGSLLIAPLFESKGALYMGIVTAVVGFVTILLSVPAIRETRKPVGEQIDVIEGLKHTLKNKPFQSMLLSTLLVHIAYAMITANLPYFVTLVIGASEGDVGLYLGVVVILMVLTTPVWNWLGKKYSNAKVMRWSMVLLAVFASSNLLVGQVGLIPAPILAYATLGLIGPFLGGYLILAYSMMGNVVDYDEYLTNRRREAIFYGAFSLAVGIGPSIAAILLPFLLNTFGYTASNPLGVRLVFPVISLVVLLGLLAFCGYNLGDSIEETKHNLGLVEKEENNV</sequence>
<dbReference type="GO" id="GO:0006814">
    <property type="term" value="P:sodium ion transport"/>
    <property type="evidence" value="ECO:0007669"/>
    <property type="project" value="InterPro"/>
</dbReference>
<dbReference type="PANTHER" id="PTHR11328">
    <property type="entry name" value="MAJOR FACILITATOR SUPERFAMILY DOMAIN-CONTAINING PROTEIN"/>
    <property type="match status" value="1"/>
</dbReference>
<protein>
    <submittedName>
        <fullName evidence="9">Major facilitator superfamily MFS_1</fullName>
    </submittedName>
</protein>
<evidence type="ECO:0000313" key="9">
    <source>
        <dbReference type="EMBL" id="SMX55036.1"/>
    </source>
</evidence>
<dbReference type="OrthoDB" id="9764596at2"/>
<gene>
    <name evidence="9" type="ORF">CFX1CAM_1971</name>
</gene>
<feature type="transmembrane region" description="Helical" evidence="7">
    <location>
        <begin position="49"/>
        <end position="70"/>
    </location>
</feature>
<evidence type="ECO:0000256" key="1">
    <source>
        <dbReference type="ARBA" id="ARBA00004651"/>
    </source>
</evidence>
<feature type="transmembrane region" description="Helical" evidence="7">
    <location>
        <begin position="158"/>
        <end position="179"/>
    </location>
</feature>
<dbReference type="InterPro" id="IPR018043">
    <property type="entry name" value="Na/Gal_symport_CS"/>
</dbReference>
<dbReference type="PROSITE" id="PS50850">
    <property type="entry name" value="MFS"/>
    <property type="match status" value="1"/>
</dbReference>
<keyword evidence="3" id="KW-1003">Cell membrane</keyword>
<dbReference type="Gene3D" id="1.20.1250.20">
    <property type="entry name" value="MFS general substrate transporter like domains"/>
    <property type="match status" value="2"/>
</dbReference>
<dbReference type="Pfam" id="PF13347">
    <property type="entry name" value="MFS_2"/>
    <property type="match status" value="1"/>
</dbReference>
<evidence type="ECO:0000256" key="3">
    <source>
        <dbReference type="ARBA" id="ARBA00022475"/>
    </source>
</evidence>
<feature type="transmembrane region" description="Helical" evidence="7">
    <location>
        <begin position="268"/>
        <end position="289"/>
    </location>
</feature>